<sequence length="66" mass="7302">MSSLHGTFDGVLLYYSYSQHHRSIEPEITPRYSQHGSFIVPDSSSIDCQCLFSCSSHAPPAPTAEK</sequence>
<evidence type="ECO:0000313" key="1">
    <source>
        <dbReference type="EMBL" id="KAK7693022.1"/>
    </source>
</evidence>
<dbReference type="AlphaFoldDB" id="A0AAW0GK29"/>
<proteinExistence type="predicted"/>
<dbReference type="Proteomes" id="UP001385951">
    <property type="component" value="Unassembled WGS sequence"/>
</dbReference>
<comment type="caution">
    <text evidence="1">The sequence shown here is derived from an EMBL/GenBank/DDBJ whole genome shotgun (WGS) entry which is preliminary data.</text>
</comment>
<evidence type="ECO:0000313" key="2">
    <source>
        <dbReference type="Proteomes" id="UP001385951"/>
    </source>
</evidence>
<reference evidence="1 2" key="1">
    <citation type="submission" date="2022-09" db="EMBL/GenBank/DDBJ databases">
        <authorList>
            <person name="Palmer J.M."/>
        </authorList>
    </citation>
    <scope>NUCLEOTIDE SEQUENCE [LARGE SCALE GENOMIC DNA]</scope>
    <source>
        <strain evidence="1 2">DSM 7382</strain>
    </source>
</reference>
<gene>
    <name evidence="1" type="ORF">QCA50_002587</name>
</gene>
<name>A0AAW0GK29_9APHY</name>
<accession>A0AAW0GK29</accession>
<dbReference type="EMBL" id="JASBNA010000003">
    <property type="protein sequence ID" value="KAK7693022.1"/>
    <property type="molecule type" value="Genomic_DNA"/>
</dbReference>
<protein>
    <submittedName>
        <fullName evidence="1">Uncharacterized protein</fullName>
    </submittedName>
</protein>
<keyword evidence="2" id="KW-1185">Reference proteome</keyword>
<organism evidence="1 2">
    <name type="scientific">Cerrena zonata</name>
    <dbReference type="NCBI Taxonomy" id="2478898"/>
    <lineage>
        <taxon>Eukaryota</taxon>
        <taxon>Fungi</taxon>
        <taxon>Dikarya</taxon>
        <taxon>Basidiomycota</taxon>
        <taxon>Agaricomycotina</taxon>
        <taxon>Agaricomycetes</taxon>
        <taxon>Polyporales</taxon>
        <taxon>Cerrenaceae</taxon>
        <taxon>Cerrena</taxon>
    </lineage>
</organism>